<dbReference type="Proteomes" id="UP001234178">
    <property type="component" value="Unassembled WGS sequence"/>
</dbReference>
<dbReference type="Pfam" id="PF12796">
    <property type="entry name" value="Ank_2"/>
    <property type="match status" value="1"/>
</dbReference>
<feature type="compositionally biased region" description="Polar residues" evidence="1">
    <location>
        <begin position="32"/>
        <end position="51"/>
    </location>
</feature>
<evidence type="ECO:0000256" key="1">
    <source>
        <dbReference type="SAM" id="MobiDB-lite"/>
    </source>
</evidence>
<dbReference type="Gene3D" id="1.25.40.20">
    <property type="entry name" value="Ankyrin repeat-containing domain"/>
    <property type="match status" value="1"/>
</dbReference>
<gene>
    <name evidence="2" type="ORF">OUZ56_026493</name>
</gene>
<evidence type="ECO:0008006" key="4">
    <source>
        <dbReference type="Google" id="ProtNLM"/>
    </source>
</evidence>
<dbReference type="SMART" id="SM00248">
    <property type="entry name" value="ANK"/>
    <property type="match status" value="3"/>
</dbReference>
<organism evidence="2 3">
    <name type="scientific">Daphnia magna</name>
    <dbReference type="NCBI Taxonomy" id="35525"/>
    <lineage>
        <taxon>Eukaryota</taxon>
        <taxon>Metazoa</taxon>
        <taxon>Ecdysozoa</taxon>
        <taxon>Arthropoda</taxon>
        <taxon>Crustacea</taxon>
        <taxon>Branchiopoda</taxon>
        <taxon>Diplostraca</taxon>
        <taxon>Cladocera</taxon>
        <taxon>Anomopoda</taxon>
        <taxon>Daphniidae</taxon>
        <taxon>Daphnia</taxon>
    </lineage>
</organism>
<evidence type="ECO:0000313" key="2">
    <source>
        <dbReference type="EMBL" id="KAK4013945.1"/>
    </source>
</evidence>
<accession>A0ABQ9ZMX4</accession>
<name>A0ABQ9ZMX4_9CRUS</name>
<keyword evidence="3" id="KW-1185">Reference proteome</keyword>
<sequence length="346" mass="39697">MAASVSSRHKRRRIQKKLVTDSAFYEEDTEKYSSATASVTGASESNSGKNYSFPNNQFQDDFIAEVIDSDMNHSDAEPDSGSDEEIYYVDCEKETETFYEVEADEIFFDCKEYNINKCELRESLASWAVQCQIPQCHVDQLLVLLKSFSDFDTSNLPKSGRTLLKTIRRTPIKVVGPGHYYHCGVEKADILRYQRPKHVILRRLRCTWNIPDIQVYIPWMSFTYGFTVILWGGPKQEEDGQTIAHKAAAENNKLLIRILRYHQHKFEAYSCLGEAPLMVAITCGHEDVANYLWKSTNVAQMAKDNSTVLHYAAKYGYDDLTRAVCEKKPTSTSIRRLNQETIRPYT</sequence>
<proteinExistence type="predicted"/>
<dbReference type="InterPro" id="IPR002110">
    <property type="entry name" value="Ankyrin_rpt"/>
</dbReference>
<dbReference type="SUPFAM" id="SSF48403">
    <property type="entry name" value="Ankyrin repeat"/>
    <property type="match status" value="1"/>
</dbReference>
<evidence type="ECO:0000313" key="3">
    <source>
        <dbReference type="Proteomes" id="UP001234178"/>
    </source>
</evidence>
<dbReference type="InterPro" id="IPR036770">
    <property type="entry name" value="Ankyrin_rpt-contain_sf"/>
</dbReference>
<reference evidence="2 3" key="1">
    <citation type="journal article" date="2023" name="Nucleic Acids Res.">
        <title>The hologenome of Daphnia magna reveals possible DNA methylation and microbiome-mediated evolution of the host genome.</title>
        <authorList>
            <person name="Chaturvedi A."/>
            <person name="Li X."/>
            <person name="Dhandapani V."/>
            <person name="Marshall H."/>
            <person name="Kissane S."/>
            <person name="Cuenca-Cambronero M."/>
            <person name="Asole G."/>
            <person name="Calvet F."/>
            <person name="Ruiz-Romero M."/>
            <person name="Marangio P."/>
            <person name="Guigo R."/>
            <person name="Rago D."/>
            <person name="Mirbahai L."/>
            <person name="Eastwood N."/>
            <person name="Colbourne J.K."/>
            <person name="Zhou J."/>
            <person name="Mallon E."/>
            <person name="Orsini L."/>
        </authorList>
    </citation>
    <scope>NUCLEOTIDE SEQUENCE [LARGE SCALE GENOMIC DNA]</scope>
    <source>
        <strain evidence="2">LRV0_1</strain>
    </source>
</reference>
<protein>
    <recommendedName>
        <fullName evidence="4">Ankyrin repeat domain-containing protein</fullName>
    </recommendedName>
</protein>
<comment type="caution">
    <text evidence="2">The sequence shown here is derived from an EMBL/GenBank/DDBJ whole genome shotgun (WGS) entry which is preliminary data.</text>
</comment>
<feature type="region of interest" description="Disordered" evidence="1">
    <location>
        <begin position="27"/>
        <end position="51"/>
    </location>
</feature>
<dbReference type="EMBL" id="JAOYFB010000004">
    <property type="protein sequence ID" value="KAK4013945.1"/>
    <property type="molecule type" value="Genomic_DNA"/>
</dbReference>